<feature type="compositionally biased region" description="Pro residues" evidence="1">
    <location>
        <begin position="517"/>
        <end position="531"/>
    </location>
</feature>
<dbReference type="PANTHER" id="PTHR45725">
    <property type="entry name" value="FORMIN HOMOLOGY 2 FAMILY MEMBER"/>
    <property type="match status" value="1"/>
</dbReference>
<feature type="compositionally biased region" description="Low complexity" evidence="1">
    <location>
        <begin position="999"/>
        <end position="1023"/>
    </location>
</feature>
<dbReference type="GO" id="GO:0005522">
    <property type="term" value="F:profilin binding"/>
    <property type="evidence" value="ECO:0007669"/>
    <property type="project" value="TreeGrafter"/>
</dbReference>
<evidence type="ECO:0000256" key="1">
    <source>
        <dbReference type="SAM" id="MobiDB-lite"/>
    </source>
</evidence>
<dbReference type="AlphaFoldDB" id="A0A835Y914"/>
<feature type="region of interest" description="Disordered" evidence="1">
    <location>
        <begin position="999"/>
        <end position="1033"/>
    </location>
</feature>
<dbReference type="InterPro" id="IPR051425">
    <property type="entry name" value="Formin_Homology"/>
</dbReference>
<dbReference type="GO" id="GO:0030041">
    <property type="term" value="P:actin filament polymerization"/>
    <property type="evidence" value="ECO:0007669"/>
    <property type="project" value="TreeGrafter"/>
</dbReference>
<name>A0A835Y914_9CHLO</name>
<keyword evidence="3" id="KW-1185">Reference proteome</keyword>
<protein>
    <submittedName>
        <fullName evidence="2">Uncharacterized protein</fullName>
    </submittedName>
</protein>
<dbReference type="OrthoDB" id="562381at2759"/>
<evidence type="ECO:0000313" key="2">
    <source>
        <dbReference type="EMBL" id="KAG2494630.1"/>
    </source>
</evidence>
<gene>
    <name evidence="2" type="ORF">HYH03_007149</name>
</gene>
<dbReference type="GO" id="GO:0070060">
    <property type="term" value="P:'de novo' actin filament nucleation"/>
    <property type="evidence" value="ECO:0007669"/>
    <property type="project" value="TreeGrafter"/>
</dbReference>
<dbReference type="GO" id="GO:0015629">
    <property type="term" value="C:actin cytoskeleton"/>
    <property type="evidence" value="ECO:0007669"/>
    <property type="project" value="TreeGrafter"/>
</dbReference>
<reference evidence="2" key="1">
    <citation type="journal article" date="2020" name="bioRxiv">
        <title>Comparative genomics of Chlamydomonas.</title>
        <authorList>
            <person name="Craig R.J."/>
            <person name="Hasan A.R."/>
            <person name="Ness R.W."/>
            <person name="Keightley P.D."/>
        </authorList>
    </citation>
    <scope>NUCLEOTIDE SEQUENCE</scope>
    <source>
        <strain evidence="2">CCAP 11/70</strain>
    </source>
</reference>
<dbReference type="EMBL" id="JAEHOE010000029">
    <property type="protein sequence ID" value="KAG2494630.1"/>
    <property type="molecule type" value="Genomic_DNA"/>
</dbReference>
<comment type="caution">
    <text evidence="2">The sequence shown here is derived from an EMBL/GenBank/DDBJ whole genome shotgun (WGS) entry which is preliminary data.</text>
</comment>
<accession>A0A835Y914</accession>
<dbReference type="Proteomes" id="UP000612055">
    <property type="component" value="Unassembled WGS sequence"/>
</dbReference>
<sequence length="1111" mass="113347">MPPRAAAARRAGPTAEERARENALRALRDSGNQALALARGQPCVLSASQVDELVEAVRHFAALPQSCAWTAVGDAGLAGTAALFGLALRRSAPGAEGVTESLRAAYASLRRQLAEALAAVACGDRVSGGTAPHLPLPTARLLCTALLKGGLCSSYASLLRASSSALLAQKPNPPRRSLQTVKDLLAEVGWVVVWVQRVKACHNQAPNKYTGPEAAASTDLDSAVFSIFHSSLLFEHWARLVLALACCEGTEEETASGAERLGLAISSLTPGLGFKAWSPPVDLGFTFLLASHLVTLAAVLDGGPTLGLPPAAAGGAGPSGAQPGPALPLADTTGGVLRTGPGRGPSSAPVSITLALTAMETSVTLLESVRDVLRIAWRAPCFDDLPEPFRPPPLGPPPLYSVAQCARGACARAVEHAAARMTAALVYEGEDPTSRQGAVPGCGRDLAACTRMQAALDRGDVLYDWAAAFEVGMRLAGGAAVQLCGQGAGAGSAAFGPQGEAALRLLHAPSAWRGGPGPGPEPSQPPAPTRPPARRQAAPLLDAGDAKTLVVEGLGLARKALAVPTEVYDSQRGWQGPPPPWLRRRLEAWWRAALAWAQEGVVFCLPYRSHHNGLPAQPSPELAAALSAGYLPAVERLLRNPSFDPGSIGFPLTPDTLGEWSKVLAFSDQNQALSFVATASKRLRCAVDALLQTESAASRGAEEAQAKAAVLSFPTFANAFTPGVGLPSALVAYPGAAPLPEGWPVVMSALAARLLMPASTALYWVAPLLIPGLRGDDEDRHLGCKLLQLTALLLAWVPSLVAAASPPLEAESVPAAEGGAEGAGGLVGTEADPAGSGRVGAAAAHPGLGLDPMAHSREQWGFALWGVLPIRDLLGIALELGGKFAGDDFLGRQLRAALAPALWAFVSRAPAHLVDLVTEAEAEAATLGEAPSLLTRDALRRLLGPAGRASEPALLAAVERVCVEAAGAEQADAGAGASGSAAAVPSGVAAAVPPSGLAAAGPSGSSSAAGPSGSSSSAGPSGVAAGGAGGAAATGDMALPEEVRRYAAAPSLLLDFNQVSRLQPGCANVWCTNLAGPSEAELPLPVARRGDARGPLHFCSRACEKKNYNMR</sequence>
<dbReference type="PANTHER" id="PTHR45725:SF1">
    <property type="entry name" value="DISHEVELLED ASSOCIATED ACTIVATOR OF MORPHOGENESIS, ISOFORM D"/>
    <property type="match status" value="1"/>
</dbReference>
<dbReference type="GO" id="GO:0051015">
    <property type="term" value="F:actin filament binding"/>
    <property type="evidence" value="ECO:0007669"/>
    <property type="project" value="TreeGrafter"/>
</dbReference>
<proteinExistence type="predicted"/>
<organism evidence="2 3">
    <name type="scientific">Edaphochlamys debaryana</name>
    <dbReference type="NCBI Taxonomy" id="47281"/>
    <lineage>
        <taxon>Eukaryota</taxon>
        <taxon>Viridiplantae</taxon>
        <taxon>Chlorophyta</taxon>
        <taxon>core chlorophytes</taxon>
        <taxon>Chlorophyceae</taxon>
        <taxon>CS clade</taxon>
        <taxon>Chlamydomonadales</taxon>
        <taxon>Chlamydomonadales incertae sedis</taxon>
        <taxon>Edaphochlamys</taxon>
    </lineage>
</organism>
<evidence type="ECO:0000313" key="3">
    <source>
        <dbReference type="Proteomes" id="UP000612055"/>
    </source>
</evidence>
<feature type="region of interest" description="Disordered" evidence="1">
    <location>
        <begin position="509"/>
        <end position="536"/>
    </location>
</feature>